<dbReference type="Pfam" id="PF01406">
    <property type="entry name" value="tRNA-synt_1e"/>
    <property type="match status" value="1"/>
</dbReference>
<keyword evidence="9 12" id="KW-0067">ATP-binding</keyword>
<evidence type="ECO:0000256" key="9">
    <source>
        <dbReference type="ARBA" id="ARBA00022840"/>
    </source>
</evidence>
<dbReference type="STRING" id="1298851.TST_0859"/>
<feature type="short sequence motif" description="'KMSKS' region" evidence="12">
    <location>
        <begin position="264"/>
        <end position="268"/>
    </location>
</feature>
<dbReference type="NCBIfam" id="TIGR00435">
    <property type="entry name" value="cysS"/>
    <property type="match status" value="1"/>
</dbReference>
<dbReference type="InterPro" id="IPR056411">
    <property type="entry name" value="CysS_C"/>
</dbReference>
<feature type="binding site" evidence="12">
    <location>
        <position position="267"/>
    </location>
    <ligand>
        <name>ATP</name>
        <dbReference type="ChEBI" id="CHEBI:30616"/>
    </ligand>
</feature>
<comment type="similarity">
    <text evidence="2 12">Belongs to the class-I aminoacyl-tRNA synthetase family.</text>
</comment>
<keyword evidence="15" id="KW-1185">Reference proteome</keyword>
<keyword evidence="4 12" id="KW-0963">Cytoplasm</keyword>
<evidence type="ECO:0000256" key="12">
    <source>
        <dbReference type="HAMAP-Rule" id="MF_00041"/>
    </source>
</evidence>
<evidence type="ECO:0000313" key="14">
    <source>
        <dbReference type="EMBL" id="BAT71659.1"/>
    </source>
</evidence>
<dbReference type="Proteomes" id="UP000063234">
    <property type="component" value="Chromosome"/>
</dbReference>
<feature type="binding site" evidence="12">
    <location>
        <position position="27"/>
    </location>
    <ligand>
        <name>Zn(2+)</name>
        <dbReference type="ChEBI" id="CHEBI:29105"/>
    </ligand>
</feature>
<sequence>MKIYNTMNRRKEEFVPLRDNKVGMYVCGVTVYDYCHIGHARSMLVFDMIYRYLLKKGYEVTYVRNFTDVDDKIIKKANEEGVSPKEIAERYIQAFYEDIDALGALRPTVEPKATEHIQDMIDLIKRLEDKGIAYQADGDVYYQVRKFPAYGKLSGRSLEEMMAGARIEVDEKKKDPLDFALWKASKPGEPWWESPWGKGRPGWHIECSAMSMKYLGETFDIHGGGMDLIFPHHENEIAQSEGATGKPFVRYWIHNGFVNINKEKMSKSLGNIILIRDILNRWDAEVLRLFLLKTHYRTPIDFTFDIMDQEKESLDRLYRTKEKVEDLISVKSSTEPQQEAKNVAAELSKLREEFFSAMDDDFNTALALGKFYEAARLFNRFVDKSGASESDKAFVAKEIESFVKDIQDVFGILNYRASEWFKVPTDSLSIPQDEIERLIKERAEARKEKNFKKADEIRDYLKSKGIILEDRPDGTTTWKLQG</sequence>
<dbReference type="EC" id="6.1.1.16" evidence="12"/>
<evidence type="ECO:0000256" key="10">
    <source>
        <dbReference type="ARBA" id="ARBA00022917"/>
    </source>
</evidence>
<feature type="binding site" evidence="12">
    <location>
        <position position="207"/>
    </location>
    <ligand>
        <name>Zn(2+)</name>
        <dbReference type="ChEBI" id="CHEBI:29105"/>
    </ligand>
</feature>
<comment type="cofactor">
    <cofactor evidence="12">
        <name>Zn(2+)</name>
        <dbReference type="ChEBI" id="CHEBI:29105"/>
    </cofactor>
    <text evidence="12">Binds 1 zinc ion per subunit.</text>
</comment>
<dbReference type="Pfam" id="PF09190">
    <property type="entry name" value="DALR_2"/>
    <property type="match status" value="1"/>
</dbReference>
<evidence type="ECO:0000256" key="7">
    <source>
        <dbReference type="ARBA" id="ARBA00022741"/>
    </source>
</evidence>
<evidence type="ECO:0000256" key="3">
    <source>
        <dbReference type="ARBA" id="ARBA00011245"/>
    </source>
</evidence>
<keyword evidence="11 12" id="KW-0030">Aminoacyl-tRNA synthetase</keyword>
<dbReference type="InterPro" id="IPR032678">
    <property type="entry name" value="tRNA-synt_1_cat_dom"/>
</dbReference>
<evidence type="ECO:0000256" key="5">
    <source>
        <dbReference type="ARBA" id="ARBA00022598"/>
    </source>
</evidence>
<dbReference type="InterPro" id="IPR015273">
    <property type="entry name" value="Cys-tRNA-synt_Ia_DALR"/>
</dbReference>
<dbReference type="CDD" id="cd00672">
    <property type="entry name" value="CysRS_core"/>
    <property type="match status" value="1"/>
</dbReference>
<dbReference type="InterPro" id="IPR015803">
    <property type="entry name" value="Cys-tRNA-ligase"/>
</dbReference>
<feature type="binding site" evidence="12">
    <location>
        <position position="232"/>
    </location>
    <ligand>
        <name>Zn(2+)</name>
        <dbReference type="ChEBI" id="CHEBI:29105"/>
    </ligand>
</feature>
<evidence type="ECO:0000256" key="6">
    <source>
        <dbReference type="ARBA" id="ARBA00022723"/>
    </source>
</evidence>
<evidence type="ECO:0000259" key="13">
    <source>
        <dbReference type="SMART" id="SM00840"/>
    </source>
</evidence>
<keyword evidence="10 12" id="KW-0648">Protein biosynthesis</keyword>
<dbReference type="Gene3D" id="1.20.120.1910">
    <property type="entry name" value="Cysteine-tRNA ligase, C-terminal anti-codon recognition domain"/>
    <property type="match status" value="1"/>
</dbReference>
<accession>A0A0S3QTK1</accession>
<protein>
    <recommendedName>
        <fullName evidence="12">Cysteine--tRNA ligase</fullName>
        <ecNumber evidence="12">6.1.1.16</ecNumber>
    </recommendedName>
    <alternativeName>
        <fullName evidence="12">Cysteinyl-tRNA synthetase</fullName>
        <shortName evidence="12">CysRS</shortName>
    </alternativeName>
</protein>
<dbReference type="PANTHER" id="PTHR10890">
    <property type="entry name" value="CYSTEINYL-TRNA SYNTHETASE"/>
    <property type="match status" value="1"/>
</dbReference>
<dbReference type="GO" id="GO:0006423">
    <property type="term" value="P:cysteinyl-tRNA aminoacylation"/>
    <property type="evidence" value="ECO:0007669"/>
    <property type="project" value="UniProtKB-UniRule"/>
</dbReference>
<dbReference type="AlphaFoldDB" id="A0A0S3QTK1"/>
<dbReference type="PATRIC" id="fig|1298851.3.peg.895"/>
<dbReference type="InterPro" id="IPR024909">
    <property type="entry name" value="Cys-tRNA/MSH_ligase"/>
</dbReference>
<reference evidence="15" key="1">
    <citation type="journal article" date="2018" name="Science">
        <title>A primordial and reversible TCA cycle in a facultatively chemolithoautotrophic thermophile.</title>
        <authorList>
            <person name="Nunoura T."/>
            <person name="Chikaraishi Y."/>
            <person name="Izaki R."/>
            <person name="Suwa T."/>
            <person name="Sato T."/>
            <person name="Harada T."/>
            <person name="Mori K."/>
            <person name="Kato Y."/>
            <person name="Miyazaki M."/>
            <person name="Shimamura S."/>
            <person name="Yanagawa K."/>
            <person name="Shuto A."/>
            <person name="Ohkouchi N."/>
            <person name="Fujita N."/>
            <person name="Takaki Y."/>
            <person name="Atomi H."/>
            <person name="Takai K."/>
        </authorList>
    </citation>
    <scope>NUCLEOTIDE SEQUENCE [LARGE SCALE GENOMIC DNA]</scope>
    <source>
        <strain evidence="15">DSM 17441 / JCM 13301 / NBRC 103674 / ABI70S6</strain>
    </source>
</reference>
<dbReference type="Pfam" id="PF23493">
    <property type="entry name" value="CysS_C"/>
    <property type="match status" value="1"/>
</dbReference>
<dbReference type="InterPro" id="IPR009080">
    <property type="entry name" value="tRNAsynth_Ia_anticodon-bd"/>
</dbReference>
<name>A0A0S3QTK1_THET7</name>
<evidence type="ECO:0000256" key="2">
    <source>
        <dbReference type="ARBA" id="ARBA00005594"/>
    </source>
</evidence>
<feature type="binding site" evidence="12">
    <location>
        <position position="236"/>
    </location>
    <ligand>
        <name>Zn(2+)</name>
        <dbReference type="ChEBI" id="CHEBI:29105"/>
    </ligand>
</feature>
<evidence type="ECO:0000256" key="11">
    <source>
        <dbReference type="ARBA" id="ARBA00023146"/>
    </source>
</evidence>
<dbReference type="SUPFAM" id="SSF52374">
    <property type="entry name" value="Nucleotidylyl transferase"/>
    <property type="match status" value="1"/>
</dbReference>
<dbReference type="FunFam" id="3.40.50.620:FF:000009">
    <property type="entry name" value="Cysteine--tRNA ligase"/>
    <property type="match status" value="1"/>
</dbReference>
<comment type="subcellular location">
    <subcellularLocation>
        <location evidence="1 12">Cytoplasm</location>
    </subcellularLocation>
</comment>
<keyword evidence="7 12" id="KW-0547">Nucleotide-binding</keyword>
<dbReference type="InterPro" id="IPR014729">
    <property type="entry name" value="Rossmann-like_a/b/a_fold"/>
</dbReference>
<dbReference type="PANTHER" id="PTHR10890:SF3">
    <property type="entry name" value="CYSTEINE--TRNA LIGASE, CYTOPLASMIC"/>
    <property type="match status" value="1"/>
</dbReference>
<evidence type="ECO:0000256" key="8">
    <source>
        <dbReference type="ARBA" id="ARBA00022833"/>
    </source>
</evidence>
<gene>
    <name evidence="12 14" type="primary">cysS</name>
    <name evidence="14" type="ORF">TST_0859</name>
</gene>
<dbReference type="KEGG" id="ttk:TST_0859"/>
<keyword evidence="6 12" id="KW-0479">Metal-binding</keyword>
<dbReference type="SMART" id="SM00840">
    <property type="entry name" value="DALR_2"/>
    <property type="match status" value="1"/>
</dbReference>
<dbReference type="SUPFAM" id="SSF47323">
    <property type="entry name" value="Anticodon-binding domain of a subclass of class I aminoacyl-tRNA synthetases"/>
    <property type="match status" value="1"/>
</dbReference>
<dbReference type="EMBL" id="AP013035">
    <property type="protein sequence ID" value="BAT71659.1"/>
    <property type="molecule type" value="Genomic_DNA"/>
</dbReference>
<feature type="domain" description="Cysteinyl-tRNA synthetase class Ia DALR" evidence="13">
    <location>
        <begin position="353"/>
        <end position="421"/>
    </location>
</feature>
<dbReference type="Gene3D" id="3.40.50.620">
    <property type="entry name" value="HUPs"/>
    <property type="match status" value="1"/>
</dbReference>
<organism evidence="14 15">
    <name type="scientific">Thermosulfidibacter takaii (strain DSM 17441 / JCM 13301 / NBRC 103674 / ABI70S6)</name>
    <dbReference type="NCBI Taxonomy" id="1298851"/>
    <lineage>
        <taxon>Bacteria</taxon>
        <taxon>Pseudomonadati</taxon>
        <taxon>Thermosulfidibacterota</taxon>
        <taxon>Thermosulfidibacteria</taxon>
        <taxon>Thermosulfidibacterales</taxon>
        <taxon>Thermosulfidibacteraceae</taxon>
    </lineage>
</organism>
<dbReference type="RefSeq" id="WP_068549656.1">
    <property type="nucleotide sequence ID" value="NZ_AP013035.1"/>
</dbReference>
<dbReference type="GO" id="GO:0005829">
    <property type="term" value="C:cytosol"/>
    <property type="evidence" value="ECO:0007669"/>
    <property type="project" value="TreeGrafter"/>
</dbReference>
<evidence type="ECO:0000313" key="15">
    <source>
        <dbReference type="Proteomes" id="UP000063234"/>
    </source>
</evidence>
<keyword evidence="8 12" id="KW-0862">Zinc</keyword>
<dbReference type="HAMAP" id="MF_00041">
    <property type="entry name" value="Cys_tRNA_synth"/>
    <property type="match status" value="1"/>
</dbReference>
<dbReference type="GO" id="GO:0008270">
    <property type="term" value="F:zinc ion binding"/>
    <property type="evidence" value="ECO:0007669"/>
    <property type="project" value="UniProtKB-UniRule"/>
</dbReference>
<keyword evidence="5 12" id="KW-0436">Ligase</keyword>
<proteinExistence type="inferred from homology"/>
<evidence type="ECO:0000256" key="4">
    <source>
        <dbReference type="ARBA" id="ARBA00022490"/>
    </source>
</evidence>
<comment type="subunit">
    <text evidence="3 12">Monomer.</text>
</comment>
<dbReference type="GO" id="GO:0004817">
    <property type="term" value="F:cysteine-tRNA ligase activity"/>
    <property type="evidence" value="ECO:0007669"/>
    <property type="project" value="UniProtKB-UniRule"/>
</dbReference>
<dbReference type="PRINTS" id="PR00983">
    <property type="entry name" value="TRNASYNTHCYS"/>
</dbReference>
<feature type="short sequence motif" description="'HIGH' region" evidence="12">
    <location>
        <begin position="29"/>
        <end position="39"/>
    </location>
</feature>
<evidence type="ECO:0000256" key="1">
    <source>
        <dbReference type="ARBA" id="ARBA00004496"/>
    </source>
</evidence>
<dbReference type="GO" id="GO:0005524">
    <property type="term" value="F:ATP binding"/>
    <property type="evidence" value="ECO:0007669"/>
    <property type="project" value="UniProtKB-UniRule"/>
</dbReference>
<dbReference type="OrthoDB" id="9815130at2"/>
<comment type="catalytic activity">
    <reaction evidence="12">
        <text>tRNA(Cys) + L-cysteine + ATP = L-cysteinyl-tRNA(Cys) + AMP + diphosphate</text>
        <dbReference type="Rhea" id="RHEA:17773"/>
        <dbReference type="Rhea" id="RHEA-COMP:9661"/>
        <dbReference type="Rhea" id="RHEA-COMP:9679"/>
        <dbReference type="ChEBI" id="CHEBI:30616"/>
        <dbReference type="ChEBI" id="CHEBI:33019"/>
        <dbReference type="ChEBI" id="CHEBI:35235"/>
        <dbReference type="ChEBI" id="CHEBI:78442"/>
        <dbReference type="ChEBI" id="CHEBI:78517"/>
        <dbReference type="ChEBI" id="CHEBI:456215"/>
        <dbReference type="EC" id="6.1.1.16"/>
    </reaction>
</comment>